<evidence type="ECO:0000313" key="3">
    <source>
        <dbReference type="Proteomes" id="UP000188533"/>
    </source>
</evidence>
<name>A0A1Q3DYN6_LENED</name>
<feature type="compositionally biased region" description="Polar residues" evidence="1">
    <location>
        <begin position="655"/>
        <end position="674"/>
    </location>
</feature>
<feature type="compositionally biased region" description="Polar residues" evidence="1">
    <location>
        <begin position="688"/>
        <end position="713"/>
    </location>
</feature>
<feature type="compositionally biased region" description="Basic and acidic residues" evidence="1">
    <location>
        <begin position="1"/>
        <end position="10"/>
    </location>
</feature>
<feature type="compositionally biased region" description="Polar residues" evidence="1">
    <location>
        <begin position="925"/>
        <end position="944"/>
    </location>
</feature>
<feature type="region of interest" description="Disordered" evidence="1">
    <location>
        <begin position="219"/>
        <end position="263"/>
    </location>
</feature>
<feature type="region of interest" description="Disordered" evidence="1">
    <location>
        <begin position="1"/>
        <end position="63"/>
    </location>
</feature>
<feature type="compositionally biased region" description="Basic and acidic residues" evidence="1">
    <location>
        <begin position="751"/>
        <end position="762"/>
    </location>
</feature>
<feature type="compositionally biased region" description="Polar residues" evidence="1">
    <location>
        <begin position="810"/>
        <end position="820"/>
    </location>
</feature>
<feature type="compositionally biased region" description="Polar residues" evidence="1">
    <location>
        <begin position="624"/>
        <end position="647"/>
    </location>
</feature>
<feature type="region of interest" description="Disordered" evidence="1">
    <location>
        <begin position="128"/>
        <end position="194"/>
    </location>
</feature>
<feature type="region of interest" description="Disordered" evidence="1">
    <location>
        <begin position="317"/>
        <end position="346"/>
    </location>
</feature>
<proteinExistence type="predicted"/>
<feature type="compositionally biased region" description="Polar residues" evidence="1">
    <location>
        <begin position="885"/>
        <end position="897"/>
    </location>
</feature>
<accession>A0A1Q3DYN6</accession>
<feature type="compositionally biased region" description="Basic residues" evidence="1">
    <location>
        <begin position="996"/>
        <end position="1006"/>
    </location>
</feature>
<feature type="compositionally biased region" description="Polar residues" evidence="1">
    <location>
        <begin position="549"/>
        <end position="581"/>
    </location>
</feature>
<feature type="region of interest" description="Disordered" evidence="1">
    <location>
        <begin position="741"/>
        <end position="1006"/>
    </location>
</feature>
<feature type="compositionally biased region" description="Polar residues" evidence="1">
    <location>
        <begin position="829"/>
        <end position="846"/>
    </location>
</feature>
<feature type="compositionally biased region" description="Polar residues" evidence="1">
    <location>
        <begin position="492"/>
        <end position="501"/>
    </location>
</feature>
<feature type="compositionally biased region" description="Polar residues" evidence="1">
    <location>
        <begin position="29"/>
        <end position="59"/>
    </location>
</feature>
<organism evidence="2 3">
    <name type="scientific">Lentinula edodes</name>
    <name type="common">Shiitake mushroom</name>
    <name type="synonym">Lentinus edodes</name>
    <dbReference type="NCBI Taxonomy" id="5353"/>
    <lineage>
        <taxon>Eukaryota</taxon>
        <taxon>Fungi</taxon>
        <taxon>Dikarya</taxon>
        <taxon>Basidiomycota</taxon>
        <taxon>Agaricomycotina</taxon>
        <taxon>Agaricomycetes</taxon>
        <taxon>Agaricomycetidae</taxon>
        <taxon>Agaricales</taxon>
        <taxon>Marasmiineae</taxon>
        <taxon>Omphalotaceae</taxon>
        <taxon>Lentinula</taxon>
    </lineage>
</organism>
<feature type="compositionally biased region" description="Polar residues" evidence="1">
    <location>
        <begin position="858"/>
        <end position="877"/>
    </location>
</feature>
<sequence>MGRQPNRDVSEPPPVTALHSNPVFVRGPSQVSEPQTQPVSTLGTLVDSQRNARSPSRQRSLLFGSAKPTVNPQAIAAERTLHELEFYKTPLVPTRIRSRMPSSLGASASSSNITDMFARKHTLILMGDHDRPTKRDKKTKGKGRSKETNETKPYAGTTGIKKRLAKVKAPNHDVKGKSASNEVSIPEQAAVSSPKEAIVPELPVPPPKEKDTFNVAAFPPSTSPAQQSSLRVGRAARSHLSRPIKKFSASYDDEDDKVGDDSKKDLEMLTEAAKKVPTFEIPPGFTFAKELPPMQPAAAAKEPPISMLPFSLTSSAASPAPSAQTLSGEIDLGSSPSAGSPYGASLGPSCPIEDNGGASNSTVMADAAVKVPNFFATSKTLAPQISASPATSQMPSALGLRSAFAFAPTTVSVAKELVPPPSNEDRKGPEAASSLFDVPAITSPPSFSFSSGGESTPALASFSAPVIDRSKKDESQPLPLSFGPPVIPPPQATSQSSSVSFGGPVGNTTSSVSNAQFSFGTLATTATSAAATGSTVLNATPFSFGAPPSDSTPTSIFGTSHSAHGDANSSNTFLHGASNGTTKPTVSLFGASKETVKLDNPSLSGSSGDNAKTTGLSNFAFGKTSESSTDSHGTPSTLSFGSRSGTTEAGKPTFGASNVSLSSPFSFAAPTSETPEPPKALFGGDSAGMSNSSEATGFTFGSSSAPSTSAGVGSTKSPFTFGSGVSSTNVTSSAPFTFGVTPVRPVTPPNQDREVSMEESPTRDVQVNKPAETRPSLGGFPFSSAPVTSTTSSLFGQSNAAPVSSGFPFGQSSDTLNPFSSKPVETKPFGTSTTQGGNATSSSFSFGRTPENEPPRPSTTGSFSFGTPASSGTSTGPGPTFSFGAPSNNSAHSNPFSAVQGGSTPNSPSTFGPSSSFSFGSTPNAGSSSANPFSFGSQPASPATPSAGIPSSGFGAMTSNSFGPPTSGSGFGAPAPPSSGGSLFTIGAAPSDSNRQIKRLPNRKKR</sequence>
<reference evidence="2 3" key="1">
    <citation type="submission" date="2016-08" db="EMBL/GenBank/DDBJ databases">
        <authorList>
            <consortium name="Lentinula edodes genome sequencing consortium"/>
            <person name="Sakamoto Y."/>
            <person name="Nakade K."/>
            <person name="Sato S."/>
            <person name="Yoshida Y."/>
            <person name="Miyazaki K."/>
            <person name="Natsume S."/>
            <person name="Konno N."/>
        </authorList>
    </citation>
    <scope>NUCLEOTIDE SEQUENCE [LARGE SCALE GENOMIC DNA]</scope>
    <source>
        <strain evidence="2 3">NBRC 111202</strain>
    </source>
</reference>
<dbReference type="Proteomes" id="UP000188533">
    <property type="component" value="Unassembled WGS sequence"/>
</dbReference>
<feature type="compositionally biased region" description="Low complexity" evidence="1">
    <location>
        <begin position="901"/>
        <end position="924"/>
    </location>
</feature>
<feature type="region of interest" description="Disordered" evidence="1">
    <location>
        <begin position="468"/>
        <end position="501"/>
    </location>
</feature>
<feature type="region of interest" description="Disordered" evidence="1">
    <location>
        <begin position="623"/>
        <end position="713"/>
    </location>
</feature>
<feature type="compositionally biased region" description="Basic residues" evidence="1">
    <location>
        <begin position="234"/>
        <end position="245"/>
    </location>
</feature>
<dbReference type="STRING" id="5353.A0A1Q3DYN6"/>
<comment type="caution">
    <text evidence="2">The sequence shown here is derived from an EMBL/GenBank/DDBJ whole genome shotgun (WGS) entry which is preliminary data.</text>
</comment>
<reference evidence="2 3" key="2">
    <citation type="submission" date="2017-02" db="EMBL/GenBank/DDBJ databases">
        <title>A genome survey and senescence transcriptome analysis in Lentinula edodes.</title>
        <authorList>
            <person name="Sakamoto Y."/>
            <person name="Nakade K."/>
            <person name="Sato S."/>
            <person name="Yoshida Y."/>
            <person name="Miyazaki K."/>
            <person name="Natsume S."/>
            <person name="Konno N."/>
        </authorList>
    </citation>
    <scope>NUCLEOTIDE SEQUENCE [LARGE SCALE GENOMIC DNA]</scope>
    <source>
        <strain evidence="2 3">NBRC 111202</strain>
    </source>
</reference>
<feature type="region of interest" description="Disordered" evidence="1">
    <location>
        <begin position="548"/>
        <end position="581"/>
    </location>
</feature>
<feature type="compositionally biased region" description="Basic residues" evidence="1">
    <location>
        <begin position="134"/>
        <end position="143"/>
    </location>
</feature>
<protein>
    <submittedName>
        <fullName evidence="2">Mitochondrial escape protein 2</fullName>
    </submittedName>
</protein>
<dbReference type="EMBL" id="BDGU01000022">
    <property type="protein sequence ID" value="GAW00031.1"/>
    <property type="molecule type" value="Genomic_DNA"/>
</dbReference>
<gene>
    <name evidence="2" type="ORF">LENED_001522</name>
</gene>
<feature type="compositionally biased region" description="Polar residues" evidence="1">
    <location>
        <begin position="785"/>
        <end position="802"/>
    </location>
</feature>
<keyword evidence="3" id="KW-1185">Reference proteome</keyword>
<evidence type="ECO:0000313" key="2">
    <source>
        <dbReference type="EMBL" id="GAW00031.1"/>
    </source>
</evidence>
<evidence type="ECO:0000256" key="1">
    <source>
        <dbReference type="SAM" id="MobiDB-lite"/>
    </source>
</evidence>
<dbReference type="AlphaFoldDB" id="A0A1Q3DYN6"/>